<sequence length="496" mass="52487">MDADVIVVGAGPVGLLLAAELRLAGARPLVLERLAEPSAEPKARGIGPLAAEALRRRGLGEALDAYREQGLADKARDHGSEKGHFAQIFKIDPALQEEPDRVGALIWQRDLERVLAEHLASLAGGEEVVRRACEVTALAQDDQGVTVTVATPAGERRFSAPYLVGCDGGRSAVRKLAGFGFPGTEPTSVVRRVLTDAPGLDRLPPSGWTATGRLMRAPGMVATIEFDGFPEDRGLPLTAEEMRQSLLRVTGVDVELPRVRGPLRFTDGARQAATYRIGRVLLAGDAAHVHSPNGGQGLNLGLMDAVNLGWKLAATVAGRAPEGLLDTYTAERHPVGAAVLHNTRAQSALSLPGEHAAAMRDIVSDLLDLPDVNRHFGRMLNGLGTRYAFPYPATHPLTGRACPDLRLVTSPGQTRTISELCGSGRALLVHAPSQPEVAQVAEPWREVLEVVAATVKDRDDLAAALVRPDGALAWVSGPGPADTVTLTAALGAWLRP</sequence>
<keyword evidence="3" id="KW-0274">FAD</keyword>
<proteinExistence type="predicted"/>
<dbReference type="Pfam" id="PF01494">
    <property type="entry name" value="FAD_binding_3"/>
    <property type="match status" value="1"/>
</dbReference>
<evidence type="ECO:0000256" key="2">
    <source>
        <dbReference type="ARBA" id="ARBA00022630"/>
    </source>
</evidence>
<dbReference type="InterPro" id="IPR002938">
    <property type="entry name" value="FAD-bd"/>
</dbReference>
<accession>A0ABR9LX96</accession>
<dbReference type="InterPro" id="IPR050641">
    <property type="entry name" value="RIFMO-like"/>
</dbReference>
<dbReference type="PANTHER" id="PTHR43004:SF19">
    <property type="entry name" value="BINDING MONOOXYGENASE, PUTATIVE (JCVI)-RELATED"/>
    <property type="match status" value="1"/>
</dbReference>
<dbReference type="Gene3D" id="3.40.30.120">
    <property type="match status" value="1"/>
</dbReference>
<evidence type="ECO:0000256" key="3">
    <source>
        <dbReference type="ARBA" id="ARBA00022827"/>
    </source>
</evidence>
<dbReference type="EMBL" id="JADBEK010000001">
    <property type="protein sequence ID" value="MBE1585273.1"/>
    <property type="molecule type" value="Genomic_DNA"/>
</dbReference>
<reference evidence="5 6" key="1">
    <citation type="submission" date="2020-10" db="EMBL/GenBank/DDBJ databases">
        <title>Sequencing the genomes of 1000 actinobacteria strains.</title>
        <authorList>
            <person name="Klenk H.-P."/>
        </authorList>
    </citation>
    <scope>NUCLEOTIDE SEQUENCE [LARGE SCALE GENOMIC DNA]</scope>
    <source>
        <strain evidence="5 6">DSM 43173</strain>
    </source>
</reference>
<dbReference type="Gene3D" id="3.50.50.60">
    <property type="entry name" value="FAD/NAD(P)-binding domain"/>
    <property type="match status" value="2"/>
</dbReference>
<evidence type="ECO:0000313" key="5">
    <source>
        <dbReference type="EMBL" id="MBE1585273.1"/>
    </source>
</evidence>
<dbReference type="Proteomes" id="UP000633509">
    <property type="component" value="Unassembled WGS sequence"/>
</dbReference>
<protein>
    <submittedName>
        <fullName evidence="5">2-polyprenyl-6-methoxyphenol hydroxylase-like FAD-dependent oxidoreductase</fullName>
    </submittedName>
</protein>
<evidence type="ECO:0000256" key="1">
    <source>
        <dbReference type="ARBA" id="ARBA00001974"/>
    </source>
</evidence>
<name>A0ABR9LX96_9ACTN</name>
<dbReference type="Pfam" id="PF21274">
    <property type="entry name" value="Rng_hyd_C"/>
    <property type="match status" value="1"/>
</dbReference>
<comment type="cofactor">
    <cofactor evidence="1">
        <name>FAD</name>
        <dbReference type="ChEBI" id="CHEBI:57692"/>
    </cofactor>
</comment>
<organism evidence="5 6">
    <name type="scientific">Nonomuraea angiospora</name>
    <dbReference type="NCBI Taxonomy" id="46172"/>
    <lineage>
        <taxon>Bacteria</taxon>
        <taxon>Bacillati</taxon>
        <taxon>Actinomycetota</taxon>
        <taxon>Actinomycetes</taxon>
        <taxon>Streptosporangiales</taxon>
        <taxon>Streptosporangiaceae</taxon>
        <taxon>Nonomuraea</taxon>
    </lineage>
</organism>
<keyword evidence="2" id="KW-0285">Flavoprotein</keyword>
<evidence type="ECO:0000313" key="6">
    <source>
        <dbReference type="Proteomes" id="UP000633509"/>
    </source>
</evidence>
<gene>
    <name evidence="5" type="ORF">H4W80_003531</name>
</gene>
<comment type="caution">
    <text evidence="5">The sequence shown here is derived from an EMBL/GenBank/DDBJ whole genome shotgun (WGS) entry which is preliminary data.</text>
</comment>
<keyword evidence="6" id="KW-1185">Reference proteome</keyword>
<dbReference type="RefSeq" id="WP_192786045.1">
    <property type="nucleotide sequence ID" value="NZ_JADBEK010000001.1"/>
</dbReference>
<feature type="domain" description="FAD-binding" evidence="4">
    <location>
        <begin position="2"/>
        <end position="342"/>
    </location>
</feature>
<dbReference type="PANTHER" id="PTHR43004">
    <property type="entry name" value="TRK SYSTEM POTASSIUM UPTAKE PROTEIN"/>
    <property type="match status" value="1"/>
</dbReference>
<dbReference type="SUPFAM" id="SSF51905">
    <property type="entry name" value="FAD/NAD(P)-binding domain"/>
    <property type="match status" value="1"/>
</dbReference>
<dbReference type="InterPro" id="IPR036188">
    <property type="entry name" value="FAD/NAD-bd_sf"/>
</dbReference>
<evidence type="ECO:0000259" key="4">
    <source>
        <dbReference type="Pfam" id="PF01494"/>
    </source>
</evidence>
<dbReference type="PRINTS" id="PR00420">
    <property type="entry name" value="RNGMNOXGNASE"/>
</dbReference>